<dbReference type="Pfam" id="PF17921">
    <property type="entry name" value="Integrase_H2C2"/>
    <property type="match status" value="1"/>
</dbReference>
<evidence type="ECO:0000256" key="1">
    <source>
        <dbReference type="SAM" id="MobiDB-lite"/>
    </source>
</evidence>
<dbReference type="Proteomes" id="UP001234989">
    <property type="component" value="Chromosome 12"/>
</dbReference>
<proteinExistence type="predicted"/>
<sequence>MGLSKRCKMHDLRLATHEPWVGPLSMVGRHGLRLSLPKFVPQSSLSDPNDGPTGRGITPPTDREQIGEEFLDEHLMVSDTSQVSWYADIVNIWVSGVYPLGSTTQQKKKKQTHNAKFYIWDEPFLFKQGVDQVLRRCIPEYEVKQVLEIFHASLYTGHHGGERTTHKVLQSGFFWPSLFNDSITDVKGCK</sequence>
<feature type="region of interest" description="Disordered" evidence="1">
    <location>
        <begin position="39"/>
        <end position="62"/>
    </location>
</feature>
<dbReference type="PANTHER" id="PTHR48475">
    <property type="entry name" value="RIBONUCLEASE H"/>
    <property type="match status" value="1"/>
</dbReference>
<reference evidence="3" key="1">
    <citation type="submission" date="2023-08" db="EMBL/GenBank/DDBJ databases">
        <title>A de novo genome assembly of Solanum verrucosum Schlechtendal, a Mexican diploid species geographically isolated from the other diploid A-genome species in potato relatives.</title>
        <authorList>
            <person name="Hosaka K."/>
        </authorList>
    </citation>
    <scope>NUCLEOTIDE SEQUENCE</scope>
    <source>
        <tissue evidence="3">Young leaves</tissue>
    </source>
</reference>
<feature type="domain" description="Integrase zinc-binding" evidence="2">
    <location>
        <begin position="138"/>
        <end position="189"/>
    </location>
</feature>
<evidence type="ECO:0000313" key="3">
    <source>
        <dbReference type="EMBL" id="WMV58375.1"/>
    </source>
</evidence>
<name>A0AAF0V4K1_SOLVR</name>
<dbReference type="InterPro" id="IPR041588">
    <property type="entry name" value="Integrase_H2C2"/>
</dbReference>
<organism evidence="3 4">
    <name type="scientific">Solanum verrucosum</name>
    <dbReference type="NCBI Taxonomy" id="315347"/>
    <lineage>
        <taxon>Eukaryota</taxon>
        <taxon>Viridiplantae</taxon>
        <taxon>Streptophyta</taxon>
        <taxon>Embryophyta</taxon>
        <taxon>Tracheophyta</taxon>
        <taxon>Spermatophyta</taxon>
        <taxon>Magnoliopsida</taxon>
        <taxon>eudicotyledons</taxon>
        <taxon>Gunneridae</taxon>
        <taxon>Pentapetalae</taxon>
        <taxon>asterids</taxon>
        <taxon>lamiids</taxon>
        <taxon>Solanales</taxon>
        <taxon>Solanaceae</taxon>
        <taxon>Solanoideae</taxon>
        <taxon>Solaneae</taxon>
        <taxon>Solanum</taxon>
    </lineage>
</organism>
<gene>
    <name evidence="3" type="ORF">MTR67_051760</name>
</gene>
<evidence type="ECO:0000259" key="2">
    <source>
        <dbReference type="Pfam" id="PF17921"/>
    </source>
</evidence>
<evidence type="ECO:0000313" key="4">
    <source>
        <dbReference type="Proteomes" id="UP001234989"/>
    </source>
</evidence>
<protein>
    <recommendedName>
        <fullName evidence="2">Integrase zinc-binding domain-containing protein</fullName>
    </recommendedName>
</protein>
<keyword evidence="4" id="KW-1185">Reference proteome</keyword>
<dbReference type="Gene3D" id="1.10.340.70">
    <property type="match status" value="1"/>
</dbReference>
<dbReference type="EMBL" id="CP133623">
    <property type="protein sequence ID" value="WMV58375.1"/>
    <property type="molecule type" value="Genomic_DNA"/>
</dbReference>
<dbReference type="PANTHER" id="PTHR48475:SF1">
    <property type="entry name" value="RNASE H TYPE-1 DOMAIN-CONTAINING PROTEIN"/>
    <property type="match status" value="1"/>
</dbReference>
<dbReference type="AlphaFoldDB" id="A0AAF0V4K1"/>
<accession>A0AAF0V4K1</accession>